<dbReference type="GO" id="GO:0005886">
    <property type="term" value="C:plasma membrane"/>
    <property type="evidence" value="ECO:0007669"/>
    <property type="project" value="UniProtKB-SubCell"/>
</dbReference>
<keyword evidence="8" id="KW-0046">Antibiotic resistance</keyword>
<evidence type="ECO:0000256" key="5">
    <source>
        <dbReference type="ARBA" id="ARBA00022692"/>
    </source>
</evidence>
<accession>A0A1H4IHR7</accession>
<dbReference type="Gene3D" id="1.10.3730.20">
    <property type="match status" value="1"/>
</dbReference>
<evidence type="ECO:0000256" key="10">
    <source>
        <dbReference type="ARBA" id="ARBA00072627"/>
    </source>
</evidence>
<name>A0A1H4IHR7_9NOCA</name>
<evidence type="ECO:0000256" key="11">
    <source>
        <dbReference type="RuleBase" id="RU003942"/>
    </source>
</evidence>
<dbReference type="GO" id="GO:0022857">
    <property type="term" value="F:transmembrane transporter activity"/>
    <property type="evidence" value="ECO:0007669"/>
    <property type="project" value="InterPro"/>
</dbReference>
<keyword evidence="6 12" id="KW-1133">Transmembrane helix</keyword>
<evidence type="ECO:0000256" key="2">
    <source>
        <dbReference type="ARBA" id="ARBA00007822"/>
    </source>
</evidence>
<organism evidence="13 14">
    <name type="scientific">Rhodococcus koreensis</name>
    <dbReference type="NCBI Taxonomy" id="99653"/>
    <lineage>
        <taxon>Bacteria</taxon>
        <taxon>Bacillati</taxon>
        <taxon>Actinomycetota</taxon>
        <taxon>Actinomycetes</taxon>
        <taxon>Mycobacteriales</taxon>
        <taxon>Nocardiaceae</taxon>
        <taxon>Rhodococcus</taxon>
    </lineage>
</organism>
<feature type="transmembrane region" description="Helical" evidence="12">
    <location>
        <begin position="57"/>
        <end position="79"/>
    </location>
</feature>
<evidence type="ECO:0000256" key="8">
    <source>
        <dbReference type="ARBA" id="ARBA00023251"/>
    </source>
</evidence>
<evidence type="ECO:0000256" key="12">
    <source>
        <dbReference type="SAM" id="Phobius"/>
    </source>
</evidence>
<protein>
    <recommendedName>
        <fullName evidence="10">Multidrug resistance protein Mmr</fullName>
    </recommendedName>
    <alternativeName>
        <fullName evidence="9">Multidrug resistance protein mmr</fullName>
    </alternativeName>
</protein>
<evidence type="ECO:0000256" key="6">
    <source>
        <dbReference type="ARBA" id="ARBA00022989"/>
    </source>
</evidence>
<dbReference type="Proteomes" id="UP000183561">
    <property type="component" value="Unassembled WGS sequence"/>
</dbReference>
<evidence type="ECO:0000256" key="1">
    <source>
        <dbReference type="ARBA" id="ARBA00004651"/>
    </source>
</evidence>
<dbReference type="AlphaFoldDB" id="A0A1H4IHR7"/>
<feature type="transmembrane region" description="Helical" evidence="12">
    <location>
        <begin position="32"/>
        <end position="50"/>
    </location>
</feature>
<dbReference type="InterPro" id="IPR000390">
    <property type="entry name" value="Small_drug/metabolite_transptr"/>
</dbReference>
<keyword evidence="3" id="KW-0813">Transport</keyword>
<keyword evidence="14" id="KW-1185">Reference proteome</keyword>
<evidence type="ECO:0000256" key="7">
    <source>
        <dbReference type="ARBA" id="ARBA00023136"/>
    </source>
</evidence>
<keyword evidence="4" id="KW-1003">Cell membrane</keyword>
<reference evidence="14" key="1">
    <citation type="submission" date="2016-10" db="EMBL/GenBank/DDBJ databases">
        <authorList>
            <person name="Varghese N."/>
            <person name="Submissions S."/>
        </authorList>
    </citation>
    <scope>NUCLEOTIDE SEQUENCE [LARGE SCALE GENOMIC DNA]</scope>
    <source>
        <strain evidence="14">DSM 44498</strain>
    </source>
</reference>
<dbReference type="OrthoDB" id="21828at2"/>
<dbReference type="FunFam" id="1.10.3730.20:FF:000001">
    <property type="entry name" value="Quaternary ammonium compound resistance transporter SugE"/>
    <property type="match status" value="1"/>
</dbReference>
<dbReference type="PANTHER" id="PTHR30561:SF1">
    <property type="entry name" value="MULTIDRUG TRANSPORTER EMRE"/>
    <property type="match status" value="1"/>
</dbReference>
<dbReference type="InterPro" id="IPR037185">
    <property type="entry name" value="EmrE-like"/>
</dbReference>
<evidence type="ECO:0000256" key="9">
    <source>
        <dbReference type="ARBA" id="ARBA00071110"/>
    </source>
</evidence>
<evidence type="ECO:0000256" key="3">
    <source>
        <dbReference type="ARBA" id="ARBA00022448"/>
    </source>
</evidence>
<comment type="subcellular location">
    <subcellularLocation>
        <location evidence="1 11">Cell membrane</location>
        <topology evidence="1 11">Multi-pass membrane protein</topology>
    </subcellularLocation>
</comment>
<dbReference type="Pfam" id="PF00893">
    <property type="entry name" value="Multi_Drug_Res"/>
    <property type="match status" value="1"/>
</dbReference>
<dbReference type="InterPro" id="IPR045324">
    <property type="entry name" value="Small_multidrug_res"/>
</dbReference>
<comment type="similarity">
    <text evidence="2">Belongs to the drug/metabolite transporter (DMT) superfamily. Small multidrug resistance (SMR) (TC 2.A.7.1) family. Mmr subfamily.</text>
</comment>
<keyword evidence="5 11" id="KW-0812">Transmembrane</keyword>
<evidence type="ECO:0000256" key="4">
    <source>
        <dbReference type="ARBA" id="ARBA00022475"/>
    </source>
</evidence>
<proteinExistence type="inferred from homology"/>
<dbReference type="PANTHER" id="PTHR30561">
    <property type="entry name" value="SMR FAMILY PROTON-DEPENDENT DRUG EFFLUX TRANSPORTER SUGE"/>
    <property type="match status" value="1"/>
</dbReference>
<feature type="transmembrane region" description="Helical" evidence="12">
    <location>
        <begin position="85"/>
        <end position="103"/>
    </location>
</feature>
<gene>
    <name evidence="13" type="ORF">SAMN04490239_0779</name>
</gene>
<dbReference type="SUPFAM" id="SSF103481">
    <property type="entry name" value="Multidrug resistance efflux transporter EmrE"/>
    <property type="match status" value="1"/>
</dbReference>
<evidence type="ECO:0000313" key="14">
    <source>
        <dbReference type="Proteomes" id="UP000183561"/>
    </source>
</evidence>
<dbReference type="EMBL" id="FNSV01000004">
    <property type="protein sequence ID" value="SEB33641.1"/>
    <property type="molecule type" value="Genomic_DNA"/>
</dbReference>
<dbReference type="GO" id="GO:0046677">
    <property type="term" value="P:response to antibiotic"/>
    <property type="evidence" value="ECO:0007669"/>
    <property type="project" value="UniProtKB-KW"/>
</dbReference>
<keyword evidence="7 12" id="KW-0472">Membrane</keyword>
<sequence length="104" mass="10917">MAWLLLVIAIVLEVAATSMLPLTQEFTRFRVSAAVLVLYGGAFFLLANAVRQIDIGVVYALWSALGTAAVVALGVLFHGERVSRVKVAGLALTVVGIVAMNFGG</sequence>
<evidence type="ECO:0000313" key="13">
    <source>
        <dbReference type="EMBL" id="SEB33641.1"/>
    </source>
</evidence>